<gene>
    <name evidence="2" type="ORF">N0V93_002602</name>
</gene>
<dbReference type="PANTHER" id="PTHR31606:SF1">
    <property type="entry name" value="WW DOMAIN BINDING PROTEIN 2, ISOFORM E"/>
    <property type="match status" value="1"/>
</dbReference>
<dbReference type="InterPro" id="IPR044852">
    <property type="entry name" value="WBP2-like"/>
</dbReference>
<evidence type="ECO:0000313" key="3">
    <source>
        <dbReference type="Proteomes" id="UP001140453"/>
    </source>
</evidence>
<evidence type="ECO:0000256" key="1">
    <source>
        <dbReference type="SAM" id="MobiDB-lite"/>
    </source>
</evidence>
<feature type="compositionally biased region" description="Low complexity" evidence="1">
    <location>
        <begin position="26"/>
        <end position="40"/>
    </location>
</feature>
<dbReference type="CDD" id="cd13214">
    <property type="entry name" value="PH-GRAM_WBP2"/>
    <property type="match status" value="1"/>
</dbReference>
<accession>A0A9W8YVM9</accession>
<protein>
    <submittedName>
        <fullName evidence="2">Uncharacterized protein</fullName>
    </submittedName>
</protein>
<comment type="caution">
    <text evidence="2">The sequence shown here is derived from an EMBL/GenBank/DDBJ whole genome shotgun (WGS) entry which is preliminary data.</text>
</comment>
<dbReference type="PANTHER" id="PTHR31606">
    <property type="entry name" value="WW DOMAIN BINDING PROTEIN 2, ISOFORM E"/>
    <property type="match status" value="1"/>
</dbReference>
<sequence>MEFYPGPSISLATIASPIVASKNLRRNTTAATASSSSSTSRPRRSSCPDEADNGRSWVMLKQNGDIEPLEGESVLLKSPGRVSLELKVPEGLRTPNAKFSVKCDDGVAYVTTQRIIYLATKPTPTFQSFSAFMLDTYDPQPRSGGGWLGFGAWRWKAEARPRPGGGIPADIPRVEALLIFNDGGMDAFHSKYSVMYERLLHARDVTRETGARVTVHDDDLPAYSPPAAGATVSTQSAPVQPPHTETADCQPQPTPDGPPPGYDEAQAQAVEQQFDEREQQEALRDQ</sequence>
<dbReference type="GO" id="GO:0031490">
    <property type="term" value="F:chromatin DNA binding"/>
    <property type="evidence" value="ECO:0007669"/>
    <property type="project" value="TreeGrafter"/>
</dbReference>
<feature type="region of interest" description="Disordered" evidence="1">
    <location>
        <begin position="217"/>
        <end position="286"/>
    </location>
</feature>
<dbReference type="SUPFAM" id="SSF50729">
    <property type="entry name" value="PH domain-like"/>
    <property type="match status" value="1"/>
</dbReference>
<dbReference type="AlphaFoldDB" id="A0A9W8YVM9"/>
<reference evidence="2" key="1">
    <citation type="submission" date="2022-10" db="EMBL/GenBank/DDBJ databases">
        <title>Tapping the CABI collections for fungal endophytes: first genome assemblies for Collariella, Neodidymelliopsis, Ascochyta clinopodiicola, Didymella pomorum, Didymosphaeria variabile, Neocosmospora piperis and Neocucurbitaria cava.</title>
        <authorList>
            <person name="Hill R."/>
        </authorList>
    </citation>
    <scope>NUCLEOTIDE SEQUENCE</scope>
    <source>
        <strain evidence="2">IMI 355082</strain>
    </source>
</reference>
<name>A0A9W8YVM9_9PEZI</name>
<organism evidence="2 3">
    <name type="scientific">Gnomoniopsis smithogilvyi</name>
    <dbReference type="NCBI Taxonomy" id="1191159"/>
    <lineage>
        <taxon>Eukaryota</taxon>
        <taxon>Fungi</taxon>
        <taxon>Dikarya</taxon>
        <taxon>Ascomycota</taxon>
        <taxon>Pezizomycotina</taxon>
        <taxon>Sordariomycetes</taxon>
        <taxon>Sordariomycetidae</taxon>
        <taxon>Diaporthales</taxon>
        <taxon>Gnomoniaceae</taxon>
        <taxon>Gnomoniopsis</taxon>
    </lineage>
</organism>
<dbReference type="GO" id="GO:0003713">
    <property type="term" value="F:transcription coactivator activity"/>
    <property type="evidence" value="ECO:0007669"/>
    <property type="project" value="InterPro"/>
</dbReference>
<feature type="compositionally biased region" description="Basic and acidic residues" evidence="1">
    <location>
        <begin position="274"/>
        <end position="286"/>
    </location>
</feature>
<keyword evidence="3" id="KW-1185">Reference proteome</keyword>
<feature type="region of interest" description="Disordered" evidence="1">
    <location>
        <begin position="25"/>
        <end position="54"/>
    </location>
</feature>
<dbReference type="OrthoDB" id="1259151at2759"/>
<dbReference type="Proteomes" id="UP001140453">
    <property type="component" value="Unassembled WGS sequence"/>
</dbReference>
<feature type="compositionally biased region" description="Pro residues" evidence="1">
    <location>
        <begin position="252"/>
        <end position="261"/>
    </location>
</feature>
<proteinExistence type="predicted"/>
<dbReference type="GO" id="GO:0005634">
    <property type="term" value="C:nucleus"/>
    <property type="evidence" value="ECO:0007669"/>
    <property type="project" value="TreeGrafter"/>
</dbReference>
<dbReference type="EMBL" id="JAPEVB010000002">
    <property type="protein sequence ID" value="KAJ4393392.1"/>
    <property type="molecule type" value="Genomic_DNA"/>
</dbReference>
<evidence type="ECO:0000313" key="2">
    <source>
        <dbReference type="EMBL" id="KAJ4393392.1"/>
    </source>
</evidence>